<dbReference type="VEuPathDB" id="TrichDB:TVAG_218220"/>
<protein>
    <submittedName>
        <fullName evidence="2">Endonuclease/Exonuclease/phosphatase family protein</fullName>
    </submittedName>
</protein>
<dbReference type="eggNOG" id="KOG0566">
    <property type="taxonomic scope" value="Eukaryota"/>
</dbReference>
<dbReference type="InterPro" id="IPR000300">
    <property type="entry name" value="IPPc"/>
</dbReference>
<dbReference type="KEGG" id="tva:4754987"/>
<dbReference type="Pfam" id="PF22669">
    <property type="entry name" value="Exo_endo_phos2"/>
    <property type="match status" value="1"/>
</dbReference>
<dbReference type="InParanoid" id="A2FD15"/>
<dbReference type="AlphaFoldDB" id="A2FD15"/>
<dbReference type="SMR" id="A2FD15"/>
<dbReference type="InterPro" id="IPR036691">
    <property type="entry name" value="Endo/exonu/phosph_ase_sf"/>
</dbReference>
<accession>A2FD15</accession>
<keyword evidence="2" id="KW-0540">Nuclease</keyword>
<proteinExistence type="predicted"/>
<dbReference type="SMART" id="SM00128">
    <property type="entry name" value="IPPc"/>
    <property type="match status" value="1"/>
</dbReference>
<dbReference type="OrthoDB" id="2248459at2759"/>
<evidence type="ECO:0000259" key="1">
    <source>
        <dbReference type="SMART" id="SM00128"/>
    </source>
</evidence>
<dbReference type="SUPFAM" id="SSF56219">
    <property type="entry name" value="DNase I-like"/>
    <property type="match status" value="1"/>
</dbReference>
<dbReference type="VEuPathDB" id="TrichDB:TVAGG3_0423010"/>
<dbReference type="Gene3D" id="3.60.10.10">
    <property type="entry name" value="Endonuclease/exonuclease/phosphatase"/>
    <property type="match status" value="1"/>
</dbReference>
<keyword evidence="3" id="KW-1185">Reference proteome</keyword>
<keyword evidence="2" id="KW-0255">Endonuclease</keyword>
<dbReference type="InterPro" id="IPR046985">
    <property type="entry name" value="IP5"/>
</dbReference>
<dbReference type="EMBL" id="DS113725">
    <property type="protein sequence ID" value="EAX97208.1"/>
    <property type="molecule type" value="Genomic_DNA"/>
</dbReference>
<reference evidence="2" key="1">
    <citation type="submission" date="2006-10" db="EMBL/GenBank/DDBJ databases">
        <authorList>
            <person name="Amadeo P."/>
            <person name="Zhao Q."/>
            <person name="Wortman J."/>
            <person name="Fraser-Liggett C."/>
            <person name="Carlton J."/>
        </authorList>
    </citation>
    <scope>NUCLEOTIDE SEQUENCE</scope>
    <source>
        <strain evidence="2">G3</strain>
    </source>
</reference>
<organism evidence="2 3">
    <name type="scientific">Trichomonas vaginalis (strain ATCC PRA-98 / G3)</name>
    <dbReference type="NCBI Taxonomy" id="412133"/>
    <lineage>
        <taxon>Eukaryota</taxon>
        <taxon>Metamonada</taxon>
        <taxon>Parabasalia</taxon>
        <taxon>Trichomonadida</taxon>
        <taxon>Trichomonadidae</taxon>
        <taxon>Trichomonas</taxon>
    </lineage>
</organism>
<dbReference type="GO" id="GO:0046856">
    <property type="term" value="P:phosphatidylinositol dephosphorylation"/>
    <property type="evidence" value="ECO:0007669"/>
    <property type="project" value="InterPro"/>
</dbReference>
<reference evidence="2" key="2">
    <citation type="journal article" date="2007" name="Science">
        <title>Draft genome sequence of the sexually transmitted pathogen Trichomonas vaginalis.</title>
        <authorList>
            <person name="Carlton J.M."/>
            <person name="Hirt R.P."/>
            <person name="Silva J.C."/>
            <person name="Delcher A.L."/>
            <person name="Schatz M."/>
            <person name="Zhao Q."/>
            <person name="Wortman J.R."/>
            <person name="Bidwell S.L."/>
            <person name="Alsmark U.C.M."/>
            <person name="Besteiro S."/>
            <person name="Sicheritz-Ponten T."/>
            <person name="Noel C.J."/>
            <person name="Dacks J.B."/>
            <person name="Foster P.G."/>
            <person name="Simillion C."/>
            <person name="Van de Peer Y."/>
            <person name="Miranda-Saavedra D."/>
            <person name="Barton G.J."/>
            <person name="Westrop G.D."/>
            <person name="Mueller S."/>
            <person name="Dessi D."/>
            <person name="Fiori P.L."/>
            <person name="Ren Q."/>
            <person name="Paulsen I."/>
            <person name="Zhang H."/>
            <person name="Bastida-Corcuera F.D."/>
            <person name="Simoes-Barbosa A."/>
            <person name="Brown M.T."/>
            <person name="Hayes R.D."/>
            <person name="Mukherjee M."/>
            <person name="Okumura C.Y."/>
            <person name="Schneider R."/>
            <person name="Smith A.J."/>
            <person name="Vanacova S."/>
            <person name="Villalvazo M."/>
            <person name="Haas B.J."/>
            <person name="Pertea M."/>
            <person name="Feldblyum T.V."/>
            <person name="Utterback T.R."/>
            <person name="Shu C.L."/>
            <person name="Osoegawa K."/>
            <person name="de Jong P.J."/>
            <person name="Hrdy I."/>
            <person name="Horvathova L."/>
            <person name="Zubacova Z."/>
            <person name="Dolezal P."/>
            <person name="Malik S.B."/>
            <person name="Logsdon J.M. Jr."/>
            <person name="Henze K."/>
            <person name="Gupta A."/>
            <person name="Wang C.C."/>
            <person name="Dunne R.L."/>
            <person name="Upcroft J.A."/>
            <person name="Upcroft P."/>
            <person name="White O."/>
            <person name="Salzberg S.L."/>
            <person name="Tang P."/>
            <person name="Chiu C.-H."/>
            <person name="Lee Y.-S."/>
            <person name="Embley T.M."/>
            <person name="Coombs G.H."/>
            <person name="Mottram J.C."/>
            <person name="Tachezy J."/>
            <person name="Fraser-Liggett C.M."/>
            <person name="Johnson P.J."/>
        </authorList>
    </citation>
    <scope>NUCLEOTIDE SEQUENCE [LARGE SCALE GENOMIC DNA]</scope>
    <source>
        <strain evidence="2">G3</strain>
    </source>
</reference>
<evidence type="ECO:0000313" key="2">
    <source>
        <dbReference type="EMBL" id="EAX97208.1"/>
    </source>
</evidence>
<dbReference type="GO" id="GO:0004439">
    <property type="term" value="F:phosphatidylinositol-4,5-bisphosphate 5-phosphatase activity"/>
    <property type="evidence" value="ECO:0000318"/>
    <property type="project" value="GO_Central"/>
</dbReference>
<name>A2FD15_TRIV3</name>
<evidence type="ECO:0000313" key="3">
    <source>
        <dbReference type="Proteomes" id="UP000001542"/>
    </source>
</evidence>
<dbReference type="PANTHER" id="PTHR11200:SF300">
    <property type="entry name" value="TYPE II INOSITOL 1,4,5-TRISPHOSPHATE 5-PHOSPHATASE"/>
    <property type="match status" value="1"/>
</dbReference>
<keyword evidence="2" id="KW-0378">Hydrolase</keyword>
<dbReference type="PANTHER" id="PTHR11200">
    <property type="entry name" value="INOSITOL 5-PHOSPHATASE"/>
    <property type="match status" value="1"/>
</dbReference>
<dbReference type="Proteomes" id="UP000001542">
    <property type="component" value="Unassembled WGS sequence"/>
</dbReference>
<dbReference type="GO" id="GO:0004519">
    <property type="term" value="F:endonuclease activity"/>
    <property type="evidence" value="ECO:0007669"/>
    <property type="project" value="UniProtKB-KW"/>
</dbReference>
<dbReference type="RefSeq" id="XP_001310138.1">
    <property type="nucleotide sequence ID" value="XM_001310137.1"/>
</dbReference>
<dbReference type="STRING" id="5722.A2FD15"/>
<gene>
    <name evidence="2" type="ORF">TVAG_218220</name>
</gene>
<feature type="domain" description="Inositol polyphosphate-related phosphatase" evidence="1">
    <location>
        <begin position="3"/>
        <end position="300"/>
    </location>
</feature>
<sequence>MQSNIVINILTWNCASNMPNQEVNHVYETITYNNPDLISFSLEEIAPTPQTTEEGNTVYFNAWSTKISELFGDMNYNLIKSKNVGGVALFLIQNRNSYVNLNAIEESHIFFGGQKTLNNDIMPANKASIKFTSTVVVNNQQRKISFLANHLQAYDEEYLQRNKMWKEIDETTLSDDYTIFSGDLNYRINNKYENVVELTKSNSFGELIAKDQLKQAQRENIELNKYDEADISFLPTYKYDENTNIYDTSSKHRVPSYCDRILIKTQNKRVKPIFLKYNRIESMFSDHRPVYLSVDISFDE</sequence>